<sequence length="181" mass="19553">MPSPSPHDPTLALALSQLQRRKSGNIMGFWLLELIKSPNPRLPPISGALPLSSPHPWNKTSQGALVIKEVSDVAPKKIIHVKGKGKSIAEDLENVTPRTNKVCSTLNSNDPAASSSRMKIYINRFGNSNVIPGHNVINANSPNLVNKNFHGSIVGEMEDANVDKVTGEMPNRAVNMVNVNP</sequence>
<proteinExistence type="predicted"/>
<reference evidence="1 2" key="2">
    <citation type="journal article" date="2017" name="Nature">
        <title>The Apostasia genome and the evolution of orchids.</title>
        <authorList>
            <person name="Zhang G.Q."/>
            <person name="Liu K.W."/>
            <person name="Li Z."/>
            <person name="Lohaus R."/>
            <person name="Hsiao Y.Y."/>
            <person name="Niu S.C."/>
            <person name="Wang J.Y."/>
            <person name="Lin Y.C."/>
            <person name="Xu Q."/>
            <person name="Chen L.J."/>
            <person name="Yoshida K."/>
            <person name="Fujiwara S."/>
            <person name="Wang Z.W."/>
            <person name="Zhang Y.Q."/>
            <person name="Mitsuda N."/>
            <person name="Wang M."/>
            <person name="Liu G.H."/>
            <person name="Pecoraro L."/>
            <person name="Huang H.X."/>
            <person name="Xiao X.J."/>
            <person name="Lin M."/>
            <person name="Wu X.Y."/>
            <person name="Wu W.L."/>
            <person name="Chen Y.Y."/>
            <person name="Chang S.B."/>
            <person name="Sakamoto S."/>
            <person name="Ohme-Takagi M."/>
            <person name="Yagi M."/>
            <person name="Zeng S.J."/>
            <person name="Shen C.Y."/>
            <person name="Yeh C.M."/>
            <person name="Luo Y.B."/>
            <person name="Tsai W.C."/>
            <person name="Van de Peer Y."/>
            <person name="Liu Z.J."/>
        </authorList>
    </citation>
    <scope>NUCLEOTIDE SEQUENCE [LARGE SCALE GENOMIC DNA]</scope>
    <source>
        <tissue evidence="1">The whole plant</tissue>
    </source>
</reference>
<accession>A0A2I0X1T9</accession>
<name>A0A2I0X1T9_9ASPA</name>
<dbReference type="Proteomes" id="UP000233837">
    <property type="component" value="Unassembled WGS sequence"/>
</dbReference>
<organism evidence="1 2">
    <name type="scientific">Dendrobium catenatum</name>
    <dbReference type="NCBI Taxonomy" id="906689"/>
    <lineage>
        <taxon>Eukaryota</taxon>
        <taxon>Viridiplantae</taxon>
        <taxon>Streptophyta</taxon>
        <taxon>Embryophyta</taxon>
        <taxon>Tracheophyta</taxon>
        <taxon>Spermatophyta</taxon>
        <taxon>Magnoliopsida</taxon>
        <taxon>Liliopsida</taxon>
        <taxon>Asparagales</taxon>
        <taxon>Orchidaceae</taxon>
        <taxon>Epidendroideae</taxon>
        <taxon>Malaxideae</taxon>
        <taxon>Dendrobiinae</taxon>
        <taxon>Dendrobium</taxon>
    </lineage>
</organism>
<evidence type="ECO:0000313" key="2">
    <source>
        <dbReference type="Proteomes" id="UP000233837"/>
    </source>
</evidence>
<reference evidence="1 2" key="1">
    <citation type="journal article" date="2016" name="Sci. Rep.">
        <title>The Dendrobium catenatum Lindl. genome sequence provides insights into polysaccharide synthase, floral development and adaptive evolution.</title>
        <authorList>
            <person name="Zhang G.Q."/>
            <person name="Xu Q."/>
            <person name="Bian C."/>
            <person name="Tsai W.C."/>
            <person name="Yeh C.M."/>
            <person name="Liu K.W."/>
            <person name="Yoshida K."/>
            <person name="Zhang L.S."/>
            <person name="Chang S.B."/>
            <person name="Chen F."/>
            <person name="Shi Y."/>
            <person name="Su Y.Y."/>
            <person name="Zhang Y.Q."/>
            <person name="Chen L.J."/>
            <person name="Yin Y."/>
            <person name="Lin M."/>
            <person name="Huang H."/>
            <person name="Deng H."/>
            <person name="Wang Z.W."/>
            <person name="Zhu S.L."/>
            <person name="Zhao X."/>
            <person name="Deng C."/>
            <person name="Niu S.C."/>
            <person name="Huang J."/>
            <person name="Wang M."/>
            <person name="Liu G.H."/>
            <person name="Yang H.J."/>
            <person name="Xiao X.J."/>
            <person name="Hsiao Y.Y."/>
            <person name="Wu W.L."/>
            <person name="Chen Y.Y."/>
            <person name="Mitsuda N."/>
            <person name="Ohme-Takagi M."/>
            <person name="Luo Y.B."/>
            <person name="Van de Peer Y."/>
            <person name="Liu Z.J."/>
        </authorList>
    </citation>
    <scope>NUCLEOTIDE SEQUENCE [LARGE SCALE GENOMIC DNA]</scope>
    <source>
        <tissue evidence="1">The whole plant</tissue>
    </source>
</reference>
<dbReference type="EMBL" id="KZ502211">
    <property type="protein sequence ID" value="PKU81882.1"/>
    <property type="molecule type" value="Genomic_DNA"/>
</dbReference>
<evidence type="ECO:0000313" key="1">
    <source>
        <dbReference type="EMBL" id="PKU81882.1"/>
    </source>
</evidence>
<keyword evidence="2" id="KW-1185">Reference proteome</keyword>
<gene>
    <name evidence="1" type="ORF">MA16_Dca003899</name>
</gene>
<protein>
    <submittedName>
        <fullName evidence="1">Uncharacterized protein</fullName>
    </submittedName>
</protein>
<dbReference type="AlphaFoldDB" id="A0A2I0X1T9"/>